<protein>
    <recommendedName>
        <fullName evidence="3">Retrotransposon gag domain-containing protein</fullName>
    </recommendedName>
</protein>
<reference evidence="4 5" key="1">
    <citation type="journal article" date="2017" name="Curr. Biol.">
        <title>The Evolution of Venom by Co-option of Single-Copy Genes.</title>
        <authorList>
            <person name="Martinson E.O."/>
            <person name="Mrinalini"/>
            <person name="Kelkar Y.D."/>
            <person name="Chang C.H."/>
            <person name="Werren J.H."/>
        </authorList>
    </citation>
    <scope>NUCLEOTIDE SEQUENCE [LARGE SCALE GENOMIC DNA]</scope>
    <source>
        <strain evidence="4 5">Alberta</strain>
        <tissue evidence="4">Whole body</tissue>
    </source>
</reference>
<name>A0A232F9X1_9HYME</name>
<sequence length="318" mass="36250">MNNENMDADVKRFMKDTSIRKLRLSHNASFRQSLGLGLNPSESQTAPELRTRCPESPSTTTPQPSGRSEPVWMETLKKALQETIAAAVPASPQQRSRVAFIDEANSLEMFSGHDELMPVKTWTKIVDDLATISGWNEYETYFAAKRALTGAAADWVMTRSDLQSWKQLKVALESTFRHTVDEYQIMERLRKERPRPNVPLIQYAHRMRRYASLVGISEKSTIAYIVNGIFSSNAFEKTQLRACESFDKLGDMLAVYEAARREKKKHQKKSKLHVMSSKTGFYDILQELIDDIRLPLCMMICSLLGLICISILLLLMIH</sequence>
<dbReference type="Pfam" id="PF03732">
    <property type="entry name" value="Retrotrans_gag"/>
    <property type="match status" value="1"/>
</dbReference>
<dbReference type="Proteomes" id="UP000215335">
    <property type="component" value="Unassembled WGS sequence"/>
</dbReference>
<evidence type="ECO:0000256" key="2">
    <source>
        <dbReference type="SAM" id="Phobius"/>
    </source>
</evidence>
<comment type="caution">
    <text evidence="4">The sequence shown here is derived from an EMBL/GenBank/DDBJ whole genome shotgun (WGS) entry which is preliminary data.</text>
</comment>
<gene>
    <name evidence="4" type="ORF">TSAR_001533</name>
</gene>
<dbReference type="AlphaFoldDB" id="A0A232F9X1"/>
<proteinExistence type="predicted"/>
<evidence type="ECO:0000259" key="3">
    <source>
        <dbReference type="Pfam" id="PF03732"/>
    </source>
</evidence>
<dbReference type="STRING" id="543379.A0A232F9X1"/>
<evidence type="ECO:0000313" key="4">
    <source>
        <dbReference type="EMBL" id="OXU27646.1"/>
    </source>
</evidence>
<dbReference type="EMBL" id="NNAY01000564">
    <property type="protein sequence ID" value="OXU27646.1"/>
    <property type="molecule type" value="Genomic_DNA"/>
</dbReference>
<feature type="compositionally biased region" description="Low complexity" evidence="1">
    <location>
        <begin position="56"/>
        <end position="65"/>
    </location>
</feature>
<feature type="region of interest" description="Disordered" evidence="1">
    <location>
        <begin position="33"/>
        <end position="70"/>
    </location>
</feature>
<keyword evidence="2" id="KW-1133">Transmembrane helix</keyword>
<evidence type="ECO:0000313" key="5">
    <source>
        <dbReference type="Proteomes" id="UP000215335"/>
    </source>
</evidence>
<feature type="transmembrane region" description="Helical" evidence="2">
    <location>
        <begin position="292"/>
        <end position="317"/>
    </location>
</feature>
<keyword evidence="2" id="KW-0472">Membrane</keyword>
<keyword evidence="5" id="KW-1185">Reference proteome</keyword>
<keyword evidence="2" id="KW-0812">Transmembrane</keyword>
<organism evidence="4 5">
    <name type="scientific">Trichomalopsis sarcophagae</name>
    <dbReference type="NCBI Taxonomy" id="543379"/>
    <lineage>
        <taxon>Eukaryota</taxon>
        <taxon>Metazoa</taxon>
        <taxon>Ecdysozoa</taxon>
        <taxon>Arthropoda</taxon>
        <taxon>Hexapoda</taxon>
        <taxon>Insecta</taxon>
        <taxon>Pterygota</taxon>
        <taxon>Neoptera</taxon>
        <taxon>Endopterygota</taxon>
        <taxon>Hymenoptera</taxon>
        <taxon>Apocrita</taxon>
        <taxon>Proctotrupomorpha</taxon>
        <taxon>Chalcidoidea</taxon>
        <taxon>Pteromalidae</taxon>
        <taxon>Pteromalinae</taxon>
        <taxon>Trichomalopsis</taxon>
    </lineage>
</organism>
<dbReference type="OrthoDB" id="7693469at2759"/>
<evidence type="ECO:0000256" key="1">
    <source>
        <dbReference type="SAM" id="MobiDB-lite"/>
    </source>
</evidence>
<dbReference type="InterPro" id="IPR005162">
    <property type="entry name" value="Retrotrans_gag_dom"/>
</dbReference>
<accession>A0A232F9X1</accession>
<feature type="domain" description="Retrotransposon gag" evidence="3">
    <location>
        <begin position="147"/>
        <end position="229"/>
    </location>
</feature>